<dbReference type="OrthoDB" id="8001376at2"/>
<dbReference type="EMBL" id="CP022375">
    <property type="protein sequence ID" value="AXH30678.1"/>
    <property type="molecule type" value="Genomic_DNA"/>
</dbReference>
<dbReference type="PANTHER" id="PTHR30298:SF0">
    <property type="entry name" value="PROTEIN YBFL-RELATED"/>
    <property type="match status" value="1"/>
</dbReference>
<evidence type="ECO:0008006" key="3">
    <source>
        <dbReference type="Google" id="ProtNLM"/>
    </source>
</evidence>
<organism evidence="1 2">
    <name type="scientific">Francisella opportunistica</name>
    <dbReference type="NCBI Taxonomy" id="2016517"/>
    <lineage>
        <taxon>Bacteria</taxon>
        <taxon>Pseudomonadati</taxon>
        <taxon>Pseudomonadota</taxon>
        <taxon>Gammaproteobacteria</taxon>
        <taxon>Thiotrichales</taxon>
        <taxon>Francisellaceae</taxon>
        <taxon>Francisella</taxon>
    </lineage>
</organism>
<evidence type="ECO:0000313" key="2">
    <source>
        <dbReference type="Proteomes" id="UP000253862"/>
    </source>
</evidence>
<dbReference type="AlphaFoldDB" id="A0A345JTN2"/>
<dbReference type="PANTHER" id="PTHR30298">
    <property type="entry name" value="H REPEAT-ASSOCIATED PREDICTED TRANSPOSASE"/>
    <property type="match status" value="1"/>
</dbReference>
<reference evidence="1 2" key="1">
    <citation type="submission" date="2017-07" db="EMBL/GenBank/DDBJ databases">
        <title>Complete genome sequences and comparative analysis of the novel pathogen Francisella opportunistica.</title>
        <authorList>
            <person name="Dietrich E.A."/>
            <person name="Kingry L.C."/>
            <person name="Petersen J.M."/>
        </authorList>
    </citation>
    <scope>NUCLEOTIDE SEQUENCE [LARGE SCALE GENOMIC DNA]</scope>
    <source>
        <strain evidence="1 2">14-2155</strain>
    </source>
</reference>
<name>A0A345JTN2_9GAMM</name>
<evidence type="ECO:0000313" key="1">
    <source>
        <dbReference type="EMBL" id="AXH30678.1"/>
    </source>
</evidence>
<dbReference type="InterPro" id="IPR051698">
    <property type="entry name" value="Transposase_11-like"/>
</dbReference>
<protein>
    <recommendedName>
        <fullName evidence="3">Transposase IS4-like domain-containing protein</fullName>
    </recommendedName>
</protein>
<gene>
    <name evidence="1" type="ORF">CGC43_00630</name>
</gene>
<keyword evidence="2" id="KW-1185">Reference proteome</keyword>
<dbReference type="RefSeq" id="WP_114702137.1">
    <property type="nucleotide sequence ID" value="NZ_CP022375.1"/>
</dbReference>
<proteinExistence type="predicted"/>
<accession>A0A345JTN2</accession>
<dbReference type="Proteomes" id="UP000253862">
    <property type="component" value="Chromosome"/>
</dbReference>
<sequence length="67" mass="7936">MRSHWSIENKLHWSLDVSFDEDKNRTRVENSATNFSVIRQIALNLLKKEKSSKVDIETKRMKTGWDS</sequence>